<dbReference type="PANTHER" id="PTHR21381">
    <property type="entry name" value="ZGC:162297"/>
    <property type="match status" value="1"/>
</dbReference>
<evidence type="ECO:0000313" key="2">
    <source>
        <dbReference type="EMBL" id="MEQ2300015.1"/>
    </source>
</evidence>
<keyword evidence="3" id="KW-1185">Reference proteome</keyword>
<evidence type="ECO:0000313" key="3">
    <source>
        <dbReference type="Proteomes" id="UP001469553"/>
    </source>
</evidence>
<protein>
    <recommendedName>
        <fullName evidence="4">Phosphoribosylanthranilate isomerase</fullName>
    </recommendedName>
</protein>
<dbReference type="EMBL" id="JAHRIP010048796">
    <property type="protein sequence ID" value="MEQ2300015.1"/>
    <property type="molecule type" value="Genomic_DNA"/>
</dbReference>
<reference evidence="2 3" key="1">
    <citation type="submission" date="2021-06" db="EMBL/GenBank/DDBJ databases">
        <authorList>
            <person name="Palmer J.M."/>
        </authorList>
    </citation>
    <scope>NUCLEOTIDE SEQUENCE [LARGE SCALE GENOMIC DNA]</scope>
    <source>
        <strain evidence="2 3">AS_MEX2019</strain>
        <tissue evidence="2">Muscle</tissue>
    </source>
</reference>
<dbReference type="SUPFAM" id="SSF51366">
    <property type="entry name" value="Ribulose-phoshate binding barrel"/>
    <property type="match status" value="1"/>
</dbReference>
<proteinExistence type="inferred from homology"/>
<comment type="caution">
    <text evidence="2">The sequence shown here is derived from an EMBL/GenBank/DDBJ whole genome shotgun (WGS) entry which is preliminary data.</text>
</comment>
<comment type="similarity">
    <text evidence="1">Belongs to the BtpA family.</text>
</comment>
<dbReference type="Proteomes" id="UP001469553">
    <property type="component" value="Unassembled WGS sequence"/>
</dbReference>
<evidence type="ECO:0000256" key="1">
    <source>
        <dbReference type="ARBA" id="ARBA00006007"/>
    </source>
</evidence>
<dbReference type="InterPro" id="IPR011060">
    <property type="entry name" value="RibuloseP-bd_barrel"/>
</dbReference>
<name>A0ABV0Z2B4_9TELE</name>
<dbReference type="Pfam" id="PF03437">
    <property type="entry name" value="BtpA"/>
    <property type="match status" value="1"/>
</dbReference>
<organism evidence="2 3">
    <name type="scientific">Ameca splendens</name>
    <dbReference type="NCBI Taxonomy" id="208324"/>
    <lineage>
        <taxon>Eukaryota</taxon>
        <taxon>Metazoa</taxon>
        <taxon>Chordata</taxon>
        <taxon>Craniata</taxon>
        <taxon>Vertebrata</taxon>
        <taxon>Euteleostomi</taxon>
        <taxon>Actinopterygii</taxon>
        <taxon>Neopterygii</taxon>
        <taxon>Teleostei</taxon>
        <taxon>Neoteleostei</taxon>
        <taxon>Acanthomorphata</taxon>
        <taxon>Ovalentaria</taxon>
        <taxon>Atherinomorphae</taxon>
        <taxon>Cyprinodontiformes</taxon>
        <taxon>Goodeidae</taxon>
        <taxon>Ameca</taxon>
    </lineage>
</organism>
<sequence>MLILLDVCVSSSHALTSDVTIKDTARAAEFFLSDGLIITGAATGDQADPCDLREVSQSVKIPVLIGSGVTYDNIESFLDANGMIVGSHFKHGGHWANAIDPVRVTRFMAKIHHLRNQQR</sequence>
<dbReference type="PANTHER" id="PTHR21381:SF3">
    <property type="entry name" value="SGC REGION PROTEIN SGCQ-RELATED"/>
    <property type="match status" value="1"/>
</dbReference>
<accession>A0ABV0Z2B4</accession>
<dbReference type="InterPro" id="IPR005137">
    <property type="entry name" value="BtpA"/>
</dbReference>
<gene>
    <name evidence="2" type="ORF">AMECASPLE_020901</name>
</gene>
<evidence type="ECO:0008006" key="4">
    <source>
        <dbReference type="Google" id="ProtNLM"/>
    </source>
</evidence>